<feature type="transmembrane region" description="Helical" evidence="9">
    <location>
        <begin position="225"/>
        <end position="246"/>
    </location>
</feature>
<evidence type="ECO:0000256" key="4">
    <source>
        <dbReference type="ARBA" id="ARBA00022692"/>
    </source>
</evidence>
<dbReference type="AlphaFoldDB" id="A0A518FWZ7"/>
<evidence type="ECO:0000256" key="8">
    <source>
        <dbReference type="ARBA" id="ARBA00034708"/>
    </source>
</evidence>
<dbReference type="PANTHER" id="PTHR33281">
    <property type="entry name" value="UPF0187 PROTEIN YNEE"/>
    <property type="match status" value="1"/>
</dbReference>
<sequence>MSSKIKSQPFNKPSYQTRKGFWREAIALQGSVTVKVIPSILVCGLLAIVVCGGVWLIRRVFDFSFNPDISLFGIAGGVLGILLVIRLNAGYDRWWEARTLWGGIVNQSRNLVVSAMAYGPNDPEWRENLVRWTAVFPHAAHHSLRNEPPSAELDNLIGIENAKQLTTADHMPSFVALRIGELLREATERFGMDRFFYQQIDRERGLLLSHIGACERILTTPLPRIYSITIRRFILLFLVMLPLALFDHVDEGWLVPVITMFVAYPLLTLDQIGVELENPFLSSNLSHLPLNDLSAKIERNLFAVLRIKRAEAP</sequence>
<dbReference type="GO" id="GO:0005886">
    <property type="term" value="C:plasma membrane"/>
    <property type="evidence" value="ECO:0007669"/>
    <property type="project" value="UniProtKB-SubCell"/>
</dbReference>
<protein>
    <submittedName>
        <fullName evidence="10">Bestrophin, RFP-TM, chloride channel</fullName>
    </submittedName>
</protein>
<comment type="similarity">
    <text evidence="8">Belongs to the anion channel-forming bestrophin (TC 1.A.46) family.</text>
</comment>
<dbReference type="GO" id="GO:0005254">
    <property type="term" value="F:chloride channel activity"/>
    <property type="evidence" value="ECO:0007669"/>
    <property type="project" value="InterPro"/>
</dbReference>
<dbReference type="InterPro" id="IPR044669">
    <property type="entry name" value="YneE/VCCN1/2-like"/>
</dbReference>
<reference evidence="10 11" key="1">
    <citation type="submission" date="2019-02" db="EMBL/GenBank/DDBJ databases">
        <title>Deep-cultivation of Planctomycetes and their phenomic and genomic characterization uncovers novel biology.</title>
        <authorList>
            <person name="Wiegand S."/>
            <person name="Jogler M."/>
            <person name="Boedeker C."/>
            <person name="Pinto D."/>
            <person name="Vollmers J."/>
            <person name="Rivas-Marin E."/>
            <person name="Kohn T."/>
            <person name="Peeters S.H."/>
            <person name="Heuer A."/>
            <person name="Rast P."/>
            <person name="Oberbeckmann S."/>
            <person name="Bunk B."/>
            <person name="Jeske O."/>
            <person name="Meyerdierks A."/>
            <person name="Storesund J.E."/>
            <person name="Kallscheuer N."/>
            <person name="Luecker S."/>
            <person name="Lage O.M."/>
            <person name="Pohl T."/>
            <person name="Merkel B.J."/>
            <person name="Hornburger P."/>
            <person name="Mueller R.-W."/>
            <person name="Bruemmer F."/>
            <person name="Labrenz M."/>
            <person name="Spormann A.M."/>
            <person name="Op den Camp H."/>
            <person name="Overmann J."/>
            <person name="Amann R."/>
            <person name="Jetten M.S.M."/>
            <person name="Mascher T."/>
            <person name="Medema M.H."/>
            <person name="Devos D.P."/>
            <person name="Kaster A.-K."/>
            <person name="Ovreas L."/>
            <person name="Rohde M."/>
            <person name="Galperin M.Y."/>
            <person name="Jogler C."/>
        </authorList>
    </citation>
    <scope>NUCLEOTIDE SEQUENCE [LARGE SCALE GENOMIC DNA]</scope>
    <source>
        <strain evidence="10 11">Pan153</strain>
    </source>
</reference>
<evidence type="ECO:0000256" key="6">
    <source>
        <dbReference type="ARBA" id="ARBA00023065"/>
    </source>
</evidence>
<organism evidence="10 11">
    <name type="scientific">Gimesia panareensis</name>
    <dbReference type="NCBI Taxonomy" id="2527978"/>
    <lineage>
        <taxon>Bacteria</taxon>
        <taxon>Pseudomonadati</taxon>
        <taxon>Planctomycetota</taxon>
        <taxon>Planctomycetia</taxon>
        <taxon>Planctomycetales</taxon>
        <taxon>Planctomycetaceae</taxon>
        <taxon>Gimesia</taxon>
    </lineage>
</organism>
<evidence type="ECO:0000313" key="11">
    <source>
        <dbReference type="Proteomes" id="UP000320839"/>
    </source>
</evidence>
<dbReference type="Proteomes" id="UP000320839">
    <property type="component" value="Chromosome"/>
</dbReference>
<accession>A0A518FWZ7</accession>
<keyword evidence="5 9" id="KW-1133">Transmembrane helix</keyword>
<gene>
    <name evidence="10" type="ORF">Pan153_55680</name>
</gene>
<keyword evidence="3" id="KW-1003">Cell membrane</keyword>
<evidence type="ECO:0000256" key="7">
    <source>
        <dbReference type="ARBA" id="ARBA00023136"/>
    </source>
</evidence>
<evidence type="ECO:0000256" key="1">
    <source>
        <dbReference type="ARBA" id="ARBA00004651"/>
    </source>
</evidence>
<keyword evidence="4 9" id="KW-0812">Transmembrane</keyword>
<evidence type="ECO:0000256" key="2">
    <source>
        <dbReference type="ARBA" id="ARBA00022448"/>
    </source>
</evidence>
<dbReference type="OrthoDB" id="445589at2"/>
<dbReference type="PANTHER" id="PTHR33281:SF19">
    <property type="entry name" value="VOLTAGE-DEPENDENT ANION CHANNEL-FORMING PROTEIN YNEE"/>
    <property type="match status" value="1"/>
</dbReference>
<feature type="transmembrane region" description="Helical" evidence="9">
    <location>
        <begin position="69"/>
        <end position="89"/>
    </location>
</feature>
<evidence type="ECO:0000313" key="10">
    <source>
        <dbReference type="EMBL" id="QDV20889.1"/>
    </source>
</evidence>
<feature type="transmembrane region" description="Helical" evidence="9">
    <location>
        <begin position="36"/>
        <end position="57"/>
    </location>
</feature>
<evidence type="ECO:0000256" key="9">
    <source>
        <dbReference type="SAM" id="Phobius"/>
    </source>
</evidence>
<evidence type="ECO:0000256" key="5">
    <source>
        <dbReference type="ARBA" id="ARBA00022989"/>
    </source>
</evidence>
<keyword evidence="2" id="KW-0813">Transport</keyword>
<dbReference type="Pfam" id="PF25539">
    <property type="entry name" value="Bestrophin_2"/>
    <property type="match status" value="1"/>
</dbReference>
<comment type="subcellular location">
    <subcellularLocation>
        <location evidence="1">Cell membrane</location>
        <topology evidence="1">Multi-pass membrane protein</topology>
    </subcellularLocation>
</comment>
<keyword evidence="6" id="KW-0406">Ion transport</keyword>
<evidence type="ECO:0000256" key="3">
    <source>
        <dbReference type="ARBA" id="ARBA00022475"/>
    </source>
</evidence>
<name>A0A518FWZ7_9PLAN</name>
<keyword evidence="7 9" id="KW-0472">Membrane</keyword>
<proteinExistence type="inferred from homology"/>
<dbReference type="EMBL" id="CP036317">
    <property type="protein sequence ID" value="QDV20889.1"/>
    <property type="molecule type" value="Genomic_DNA"/>
</dbReference>